<dbReference type="Proteomes" id="UP001224661">
    <property type="component" value="Unassembled WGS sequence"/>
</dbReference>
<comment type="similarity">
    <text evidence="1">Belongs to the enoyl-CoA hydratase/isomerase family.</text>
</comment>
<evidence type="ECO:0000313" key="3">
    <source>
        <dbReference type="EMBL" id="MDI3384938.1"/>
    </source>
</evidence>
<proteinExistence type="inferred from homology"/>
<dbReference type="InterPro" id="IPR002539">
    <property type="entry name" value="MaoC-like_dom"/>
</dbReference>
<name>A0ABT6RMG3_9ACTN</name>
<sequence length="172" mass="18997">MTAPRPTTAPIPPSPDFATPVDDRYYEDYVPGATYTFGRITLSEEEIVGFARRFDPQSFHTEPEAAGHGPFKGLIASGWHTTAVMMRLYADHFVSGVASLGSPGVDELRWVRPVRPGDALAIRTTILDARVSRSKPDRGLVHTRIEVLNQRDEPVLTVTAVNLFRRRPDAAA</sequence>
<feature type="domain" description="MaoC-like" evidence="2">
    <location>
        <begin position="31"/>
        <end position="133"/>
    </location>
</feature>
<dbReference type="PANTHER" id="PTHR43664:SF1">
    <property type="entry name" value="BETA-METHYLMALYL-COA DEHYDRATASE"/>
    <property type="match status" value="1"/>
</dbReference>
<evidence type="ECO:0000256" key="1">
    <source>
        <dbReference type="ARBA" id="ARBA00005254"/>
    </source>
</evidence>
<dbReference type="RefSeq" id="WP_282509586.1">
    <property type="nucleotide sequence ID" value="NZ_JASCIR010000001.1"/>
</dbReference>
<dbReference type="Pfam" id="PF01575">
    <property type="entry name" value="MaoC_dehydratas"/>
    <property type="match status" value="1"/>
</dbReference>
<comment type="caution">
    <text evidence="3">The sequence shown here is derived from an EMBL/GenBank/DDBJ whole genome shotgun (WGS) entry which is preliminary data.</text>
</comment>
<accession>A0ABT6RMG3</accession>
<dbReference type="InterPro" id="IPR029069">
    <property type="entry name" value="HotDog_dom_sf"/>
</dbReference>
<dbReference type="Gene3D" id="3.10.129.10">
    <property type="entry name" value="Hotdog Thioesterase"/>
    <property type="match status" value="1"/>
</dbReference>
<gene>
    <name evidence="3" type="ORF">QIS99_01710</name>
</gene>
<organism evidence="3 4">
    <name type="scientific">Streptomyces solicavernae</name>
    <dbReference type="NCBI Taxonomy" id="3043614"/>
    <lineage>
        <taxon>Bacteria</taxon>
        <taxon>Bacillati</taxon>
        <taxon>Actinomycetota</taxon>
        <taxon>Actinomycetes</taxon>
        <taxon>Kitasatosporales</taxon>
        <taxon>Streptomycetaceae</taxon>
        <taxon>Streptomyces</taxon>
    </lineage>
</organism>
<evidence type="ECO:0000313" key="4">
    <source>
        <dbReference type="Proteomes" id="UP001224661"/>
    </source>
</evidence>
<evidence type="ECO:0000259" key="2">
    <source>
        <dbReference type="Pfam" id="PF01575"/>
    </source>
</evidence>
<dbReference type="PANTHER" id="PTHR43664">
    <property type="entry name" value="MONOAMINE OXIDASE-RELATED"/>
    <property type="match status" value="1"/>
</dbReference>
<dbReference type="CDD" id="cd03454">
    <property type="entry name" value="YdeM"/>
    <property type="match status" value="1"/>
</dbReference>
<reference evidence="3 4" key="1">
    <citation type="submission" date="2023-05" db="EMBL/GenBank/DDBJ databases">
        <title>Draft genome sequence of Streptomyces sp. B-S-A8 isolated from a cave soil in Thailand.</title>
        <authorList>
            <person name="Chamroensaksri N."/>
            <person name="Muangham S."/>
        </authorList>
    </citation>
    <scope>NUCLEOTIDE SEQUENCE [LARGE SCALE GENOMIC DNA]</scope>
    <source>
        <strain evidence="3 4">B-S-A8</strain>
    </source>
</reference>
<dbReference type="InterPro" id="IPR052342">
    <property type="entry name" value="MCH/BMMD"/>
</dbReference>
<dbReference type="EMBL" id="JASCIR010000001">
    <property type="protein sequence ID" value="MDI3384938.1"/>
    <property type="molecule type" value="Genomic_DNA"/>
</dbReference>
<dbReference type="SUPFAM" id="SSF54637">
    <property type="entry name" value="Thioesterase/thiol ester dehydrase-isomerase"/>
    <property type="match status" value="1"/>
</dbReference>
<protein>
    <submittedName>
        <fullName evidence="3">MaoC family dehydratase</fullName>
    </submittedName>
</protein>
<keyword evidence="4" id="KW-1185">Reference proteome</keyword>